<dbReference type="OrthoDB" id="2354674at2759"/>
<proteinExistence type="predicted"/>
<dbReference type="AlphaFoldDB" id="A0A9P6UIR5"/>
<feature type="non-terminal residue" evidence="1">
    <location>
        <position position="1"/>
    </location>
</feature>
<gene>
    <name evidence="1" type="ORF">BGZ99_001808</name>
</gene>
<evidence type="ECO:0000313" key="2">
    <source>
        <dbReference type="Proteomes" id="UP000738325"/>
    </source>
</evidence>
<sequence length="93" mass="10245">RALGSNAEAVEEAEDKVQCMVLSFVALGRCYDTPPSSERMKRPPKGWDVVRRQYQTQSKGNSVEAGDFTTGEEYGVFAADAVVPLVMVLYKVL</sequence>
<accession>A0A9P6UIR5</accession>
<reference evidence="1" key="1">
    <citation type="journal article" date="2020" name="Fungal Divers.">
        <title>Resolving the Mortierellaceae phylogeny through synthesis of multi-gene phylogenetics and phylogenomics.</title>
        <authorList>
            <person name="Vandepol N."/>
            <person name="Liber J."/>
            <person name="Desiro A."/>
            <person name="Na H."/>
            <person name="Kennedy M."/>
            <person name="Barry K."/>
            <person name="Grigoriev I.V."/>
            <person name="Miller A.N."/>
            <person name="O'Donnell K."/>
            <person name="Stajich J.E."/>
            <person name="Bonito G."/>
        </authorList>
    </citation>
    <scope>NUCLEOTIDE SEQUENCE</scope>
    <source>
        <strain evidence="1">REB-010B</strain>
    </source>
</reference>
<dbReference type="Proteomes" id="UP000738325">
    <property type="component" value="Unassembled WGS sequence"/>
</dbReference>
<comment type="caution">
    <text evidence="1">The sequence shown here is derived from an EMBL/GenBank/DDBJ whole genome shotgun (WGS) entry which is preliminary data.</text>
</comment>
<name>A0A9P6UIR5_9FUNG</name>
<organism evidence="1 2">
    <name type="scientific">Dissophora globulifera</name>
    <dbReference type="NCBI Taxonomy" id="979702"/>
    <lineage>
        <taxon>Eukaryota</taxon>
        <taxon>Fungi</taxon>
        <taxon>Fungi incertae sedis</taxon>
        <taxon>Mucoromycota</taxon>
        <taxon>Mortierellomycotina</taxon>
        <taxon>Mortierellomycetes</taxon>
        <taxon>Mortierellales</taxon>
        <taxon>Mortierellaceae</taxon>
        <taxon>Dissophora</taxon>
    </lineage>
</organism>
<evidence type="ECO:0000313" key="1">
    <source>
        <dbReference type="EMBL" id="KAG0306278.1"/>
    </source>
</evidence>
<dbReference type="EMBL" id="JAAAIP010001485">
    <property type="protein sequence ID" value="KAG0306278.1"/>
    <property type="molecule type" value="Genomic_DNA"/>
</dbReference>
<keyword evidence="2" id="KW-1185">Reference proteome</keyword>
<dbReference type="Gene3D" id="3.90.228.10">
    <property type="match status" value="1"/>
</dbReference>
<protein>
    <submittedName>
        <fullName evidence="1">Uncharacterized protein</fullName>
    </submittedName>
</protein>